<evidence type="ECO:0000256" key="1">
    <source>
        <dbReference type="SAM" id="Phobius"/>
    </source>
</evidence>
<keyword evidence="1" id="KW-0812">Transmembrane</keyword>
<proteinExistence type="predicted"/>
<reference evidence="2 3" key="1">
    <citation type="submission" date="2016-10" db="EMBL/GenBank/DDBJ databases">
        <authorList>
            <person name="de Groot N.N."/>
        </authorList>
    </citation>
    <scope>NUCLEOTIDE SEQUENCE [LARGE SCALE GENOMIC DNA]</scope>
    <source>
        <strain evidence="2 3">IBRC-M 10780</strain>
    </source>
</reference>
<feature type="transmembrane region" description="Helical" evidence="1">
    <location>
        <begin position="119"/>
        <end position="141"/>
    </location>
</feature>
<dbReference type="EMBL" id="FOHE01000004">
    <property type="protein sequence ID" value="SET01151.1"/>
    <property type="molecule type" value="Genomic_DNA"/>
</dbReference>
<dbReference type="STRING" id="930131.SAMN05216389_104160"/>
<feature type="transmembrane region" description="Helical" evidence="1">
    <location>
        <begin position="311"/>
        <end position="329"/>
    </location>
</feature>
<keyword evidence="1" id="KW-1133">Transmembrane helix</keyword>
<organism evidence="2 3">
    <name type="scientific">Oceanobacillus limi</name>
    <dbReference type="NCBI Taxonomy" id="930131"/>
    <lineage>
        <taxon>Bacteria</taxon>
        <taxon>Bacillati</taxon>
        <taxon>Bacillota</taxon>
        <taxon>Bacilli</taxon>
        <taxon>Bacillales</taxon>
        <taxon>Bacillaceae</taxon>
        <taxon>Oceanobacillus</taxon>
    </lineage>
</organism>
<dbReference type="RefSeq" id="WP_090868007.1">
    <property type="nucleotide sequence ID" value="NZ_FOHE01000004.1"/>
</dbReference>
<protein>
    <submittedName>
        <fullName evidence="2">Uncharacterized protein</fullName>
    </submittedName>
</protein>
<dbReference type="Proteomes" id="UP000198618">
    <property type="component" value="Unassembled WGS sequence"/>
</dbReference>
<name>A0A1I0B327_9BACI</name>
<keyword evidence="1" id="KW-0472">Membrane</keyword>
<dbReference type="AlphaFoldDB" id="A0A1I0B327"/>
<dbReference type="Pfam" id="PF22564">
    <property type="entry name" value="HAAS"/>
    <property type="match status" value="1"/>
</dbReference>
<evidence type="ECO:0000313" key="2">
    <source>
        <dbReference type="EMBL" id="SET01151.1"/>
    </source>
</evidence>
<feature type="transmembrane region" description="Helical" evidence="1">
    <location>
        <begin position="252"/>
        <end position="272"/>
    </location>
</feature>
<feature type="transmembrane region" description="Helical" evidence="1">
    <location>
        <begin position="88"/>
        <end position="107"/>
    </location>
</feature>
<gene>
    <name evidence="2" type="ORF">SAMN05216389_104160</name>
</gene>
<sequence>MEVIERYVYAVTQRLPEKQREDIAIELRGLIEDMVEERSNHESSKMEVVKEVLIELGNPKELAQRYRGVNNYLIGPELFDSYLTVLKIVLFSLLGAMGIVFIIQSVVYPVGILDHFIDFIVSIVSAGPSAFGWVTFVFMMVEYSNKDKAQDSKVEKQWEPSELPPVPDPKLDIKRREPIISIVFYVFAMVLFLFSSNYFGVFVFNEEEPIRVIPFLNENEISTYLPFILVILGLSIAMEVLKIIFGKWNLKLVVFTFFIHLITIIGIIILITQTSFWNPNFMMELTEAGIVTKGSDGYQVINQIWTHSTNWIIVILIIGLVIDVVSGFVKSKKG</sequence>
<feature type="transmembrane region" description="Helical" evidence="1">
    <location>
        <begin position="224"/>
        <end position="245"/>
    </location>
</feature>
<dbReference type="OrthoDB" id="116789at2"/>
<keyword evidence="3" id="KW-1185">Reference proteome</keyword>
<evidence type="ECO:0000313" key="3">
    <source>
        <dbReference type="Proteomes" id="UP000198618"/>
    </source>
</evidence>
<accession>A0A1I0B327</accession>
<feature type="transmembrane region" description="Helical" evidence="1">
    <location>
        <begin position="179"/>
        <end position="204"/>
    </location>
</feature>